<gene>
    <name evidence="3" type="ORF">UFOVP1014_34</name>
    <name evidence="4" type="ORF">UFOVP1368_8</name>
    <name evidence="5" type="ORF">UFOVP1552_15</name>
    <name evidence="2" type="ORF">UFOVP933_35</name>
</gene>
<accession>A0A6J5QDA9</accession>
<feature type="coiled-coil region" evidence="1">
    <location>
        <begin position="14"/>
        <end position="48"/>
    </location>
</feature>
<evidence type="ECO:0000313" key="3">
    <source>
        <dbReference type="EMBL" id="CAB4177684.1"/>
    </source>
</evidence>
<name>A0A6J5QDA9_9CAUD</name>
<dbReference type="EMBL" id="LR796952">
    <property type="protein sequence ID" value="CAB4177684.1"/>
    <property type="molecule type" value="Genomic_DNA"/>
</dbReference>
<evidence type="ECO:0000256" key="1">
    <source>
        <dbReference type="SAM" id="Coils"/>
    </source>
</evidence>
<reference evidence="3" key="1">
    <citation type="submission" date="2020-05" db="EMBL/GenBank/DDBJ databases">
        <authorList>
            <person name="Chiriac C."/>
            <person name="Salcher M."/>
            <person name="Ghai R."/>
            <person name="Kavagutti S V."/>
        </authorList>
    </citation>
    <scope>NUCLEOTIDE SEQUENCE</scope>
</reference>
<dbReference type="EMBL" id="LR797317">
    <property type="protein sequence ID" value="CAB4202392.1"/>
    <property type="molecule type" value="Genomic_DNA"/>
</dbReference>
<dbReference type="EMBL" id="LR798398">
    <property type="protein sequence ID" value="CAB5229198.1"/>
    <property type="molecule type" value="Genomic_DNA"/>
</dbReference>
<sequence length="69" mass="8328">MSGMKAVHYWHENEERWYRQYLQLEKICDELEQRVHELEQAIIDADKYPMPLELREKLRSVMGGNHAGQ</sequence>
<proteinExistence type="predicted"/>
<protein>
    <submittedName>
        <fullName evidence="3">Uncharacterized protein</fullName>
    </submittedName>
</protein>
<evidence type="ECO:0000313" key="4">
    <source>
        <dbReference type="EMBL" id="CAB4202392.1"/>
    </source>
</evidence>
<evidence type="ECO:0000313" key="2">
    <source>
        <dbReference type="EMBL" id="CAB4171951.1"/>
    </source>
</evidence>
<keyword evidence="1" id="KW-0175">Coiled coil</keyword>
<organism evidence="3">
    <name type="scientific">uncultured Caudovirales phage</name>
    <dbReference type="NCBI Taxonomy" id="2100421"/>
    <lineage>
        <taxon>Viruses</taxon>
        <taxon>Duplodnaviria</taxon>
        <taxon>Heunggongvirae</taxon>
        <taxon>Uroviricota</taxon>
        <taxon>Caudoviricetes</taxon>
        <taxon>Peduoviridae</taxon>
        <taxon>Maltschvirus</taxon>
        <taxon>Maltschvirus maltsch</taxon>
    </lineage>
</organism>
<evidence type="ECO:0000313" key="5">
    <source>
        <dbReference type="EMBL" id="CAB5229198.1"/>
    </source>
</evidence>
<dbReference type="EMBL" id="LR796869">
    <property type="protein sequence ID" value="CAB4171951.1"/>
    <property type="molecule type" value="Genomic_DNA"/>
</dbReference>